<keyword evidence="2" id="KW-1185">Reference proteome</keyword>
<protein>
    <submittedName>
        <fullName evidence="1">Uncharacterized protein</fullName>
    </submittedName>
</protein>
<accession>A0A4S2KTI3</accession>
<gene>
    <name evidence="1" type="ORF">DBV15_05186</name>
</gene>
<proteinExistence type="predicted"/>
<comment type="caution">
    <text evidence="1">The sequence shown here is derived from an EMBL/GenBank/DDBJ whole genome shotgun (WGS) entry which is preliminary data.</text>
</comment>
<organism evidence="1 2">
    <name type="scientific">Temnothorax longispinosus</name>
    <dbReference type="NCBI Taxonomy" id="300112"/>
    <lineage>
        <taxon>Eukaryota</taxon>
        <taxon>Metazoa</taxon>
        <taxon>Ecdysozoa</taxon>
        <taxon>Arthropoda</taxon>
        <taxon>Hexapoda</taxon>
        <taxon>Insecta</taxon>
        <taxon>Pterygota</taxon>
        <taxon>Neoptera</taxon>
        <taxon>Endopterygota</taxon>
        <taxon>Hymenoptera</taxon>
        <taxon>Apocrita</taxon>
        <taxon>Aculeata</taxon>
        <taxon>Formicoidea</taxon>
        <taxon>Formicidae</taxon>
        <taxon>Myrmicinae</taxon>
        <taxon>Temnothorax</taxon>
    </lineage>
</organism>
<reference evidence="1 2" key="1">
    <citation type="journal article" date="2019" name="Philos. Trans. R. Soc. Lond., B, Biol. Sci.">
        <title>Ant behaviour and brain gene expression of defending hosts depend on the ecological success of the intruding social parasite.</title>
        <authorList>
            <person name="Kaur R."/>
            <person name="Stoldt M."/>
            <person name="Jongepier E."/>
            <person name="Feldmeyer B."/>
            <person name="Menzel F."/>
            <person name="Bornberg-Bauer E."/>
            <person name="Foitzik S."/>
        </authorList>
    </citation>
    <scope>NUCLEOTIDE SEQUENCE [LARGE SCALE GENOMIC DNA]</scope>
    <source>
        <tissue evidence="1">Whole body</tissue>
    </source>
</reference>
<evidence type="ECO:0000313" key="2">
    <source>
        <dbReference type="Proteomes" id="UP000310200"/>
    </source>
</evidence>
<dbReference type="Proteomes" id="UP000310200">
    <property type="component" value="Unassembled WGS sequence"/>
</dbReference>
<dbReference type="EMBL" id="QBLH01001169">
    <property type="protein sequence ID" value="TGZ52856.1"/>
    <property type="molecule type" value="Genomic_DNA"/>
</dbReference>
<dbReference type="AlphaFoldDB" id="A0A4S2KTI3"/>
<evidence type="ECO:0000313" key="1">
    <source>
        <dbReference type="EMBL" id="TGZ52856.1"/>
    </source>
</evidence>
<name>A0A4S2KTI3_9HYME</name>
<sequence length="67" mass="7406">MYNLPKCIRTDACNNEKERGEKAGVKLQVYSRGCDQKAEGWSFDTQQSTTCGLSLPLRDAVSGKPQP</sequence>